<feature type="binding site" evidence="1">
    <location>
        <position position="117"/>
    </location>
    <ligand>
        <name>Mg(2+)</name>
        <dbReference type="ChEBI" id="CHEBI:18420"/>
        <label>1</label>
    </ligand>
</feature>
<dbReference type="InterPro" id="IPR029068">
    <property type="entry name" value="Glyas_Bleomycin-R_OHBP_Dase"/>
</dbReference>
<evidence type="ECO:0000256" key="1">
    <source>
        <dbReference type="PIRSR" id="PIRSR605502-1"/>
    </source>
</evidence>
<proteinExistence type="predicted"/>
<dbReference type="InterPro" id="IPR005502">
    <property type="entry name" value="Ribosyl_crysJ1"/>
</dbReference>
<dbReference type="InterPro" id="IPR037523">
    <property type="entry name" value="VOC_core"/>
</dbReference>
<name>A0A5K7ZI97_9BACT</name>
<keyword evidence="1" id="KW-0460">Magnesium</keyword>
<reference evidence="3 4" key="1">
    <citation type="submission" date="2019-11" db="EMBL/GenBank/DDBJ databases">
        <title>Comparative genomics of hydrocarbon-degrading Desulfosarcina strains.</title>
        <authorList>
            <person name="Watanabe M."/>
            <person name="Kojima H."/>
            <person name="Fukui M."/>
        </authorList>
    </citation>
    <scope>NUCLEOTIDE SEQUENCE [LARGE SCALE GENOMIC DNA]</scope>
    <source>
        <strain evidence="3 4">28bB2T</strain>
    </source>
</reference>
<feature type="binding site" evidence="1">
    <location>
        <position position="115"/>
    </location>
    <ligand>
        <name>Mg(2+)</name>
        <dbReference type="ChEBI" id="CHEBI:18420"/>
        <label>1</label>
    </ligand>
</feature>
<feature type="binding site" evidence="1">
    <location>
        <position position="118"/>
    </location>
    <ligand>
        <name>Mg(2+)</name>
        <dbReference type="ChEBI" id="CHEBI:18420"/>
        <label>1</label>
    </ligand>
</feature>
<dbReference type="SUPFAM" id="SSF101478">
    <property type="entry name" value="ADP-ribosylglycohydrolase"/>
    <property type="match status" value="1"/>
</dbReference>
<dbReference type="GO" id="GO:0046872">
    <property type="term" value="F:metal ion binding"/>
    <property type="evidence" value="ECO:0007669"/>
    <property type="project" value="UniProtKB-KW"/>
</dbReference>
<dbReference type="InterPro" id="IPR025870">
    <property type="entry name" value="Glyoxalase-like_dom"/>
</dbReference>
<dbReference type="Proteomes" id="UP000425960">
    <property type="component" value="Chromosome"/>
</dbReference>
<dbReference type="SUPFAM" id="SSF54593">
    <property type="entry name" value="Glyoxalase/Bleomycin resistance protein/Dihydroxybiphenyl dioxygenase"/>
    <property type="match status" value="1"/>
</dbReference>
<dbReference type="InterPro" id="IPR036705">
    <property type="entry name" value="Ribosyl_crysJ1_sf"/>
</dbReference>
<dbReference type="Gene3D" id="3.10.180.10">
    <property type="entry name" value="2,3-Dihydroxybiphenyl 1,2-Dioxygenase, domain 1"/>
    <property type="match status" value="1"/>
</dbReference>
<gene>
    <name evidence="3" type="ORF">DSCO28_24080</name>
</gene>
<dbReference type="Gene3D" id="1.10.4080.10">
    <property type="entry name" value="ADP-ribosylation/Crystallin J1"/>
    <property type="match status" value="1"/>
</dbReference>
<dbReference type="Pfam" id="PF03747">
    <property type="entry name" value="ADP_ribosyl_GH"/>
    <property type="match status" value="1"/>
</dbReference>
<evidence type="ECO:0000313" key="3">
    <source>
        <dbReference type="EMBL" id="BBO81842.1"/>
    </source>
</evidence>
<keyword evidence="1" id="KW-0479">Metal-binding</keyword>
<dbReference type="AlphaFoldDB" id="A0A5K7ZI97"/>
<sequence>MEELIKNADVWSALPTSPAIPPEWRNQAEKNLQGYAKLWESTKAEVLEYLEVCRTELAKGALSFDDDVLKKLQCFNSKISGAGTVAAIAAVYLASRHAADPINGVVKAAFAIGSDTDTIASMTGGLLGCVNGLDWLAPVKEGVQDSLYIEKCASCLADGQIDEKTKIEPVRRTSLKKWIDDVVAATNVQETRLPDRRKAKVSRNPEQVGRNGKFKVEFLKLTSEDGQTVYINKISKGNFGSQQPRQQTTLNSFMEKTLENQRQCQPLPDRLSFGPKLPVSSLEKSVRFYKGLLGLSIKKESQDVVVFHQGLVLAPSSYTKNFSEGLFRTLLYVEVADIPSRFRAVMENSLQVVTKLENWGQSNRRFFRCLDPDGNLVEVFEKQ</sequence>
<accession>A0A5K7ZI97</accession>
<dbReference type="KEGG" id="dov:DSCO28_24080"/>
<dbReference type="PROSITE" id="PS51819">
    <property type="entry name" value="VOC"/>
    <property type="match status" value="1"/>
</dbReference>
<evidence type="ECO:0000259" key="2">
    <source>
        <dbReference type="PROSITE" id="PS51819"/>
    </source>
</evidence>
<protein>
    <recommendedName>
        <fullName evidence="2">VOC domain-containing protein</fullName>
    </recommendedName>
</protein>
<dbReference type="Pfam" id="PF12681">
    <property type="entry name" value="Glyoxalase_2"/>
    <property type="match status" value="1"/>
</dbReference>
<dbReference type="EMBL" id="AP021876">
    <property type="protein sequence ID" value="BBO81842.1"/>
    <property type="molecule type" value="Genomic_DNA"/>
</dbReference>
<feature type="domain" description="VOC" evidence="2">
    <location>
        <begin position="270"/>
        <end position="382"/>
    </location>
</feature>
<comment type="cofactor">
    <cofactor evidence="1">
        <name>Mg(2+)</name>
        <dbReference type="ChEBI" id="CHEBI:18420"/>
    </cofactor>
    <text evidence="1">Binds 2 magnesium ions per subunit.</text>
</comment>
<evidence type="ECO:0000313" key="4">
    <source>
        <dbReference type="Proteomes" id="UP000425960"/>
    </source>
</evidence>
<organism evidence="3 4">
    <name type="scientific">Desulfosarcina ovata subsp. sediminis</name>
    <dbReference type="NCBI Taxonomy" id="885957"/>
    <lineage>
        <taxon>Bacteria</taxon>
        <taxon>Pseudomonadati</taxon>
        <taxon>Thermodesulfobacteriota</taxon>
        <taxon>Desulfobacteria</taxon>
        <taxon>Desulfobacterales</taxon>
        <taxon>Desulfosarcinaceae</taxon>
        <taxon>Desulfosarcina</taxon>
    </lineage>
</organism>